<name>A0A0M9A396_9HYME</name>
<keyword evidence="2" id="KW-1185">Reference proteome</keyword>
<evidence type="ECO:0000313" key="1">
    <source>
        <dbReference type="EMBL" id="KOX75043.1"/>
    </source>
</evidence>
<proteinExistence type="predicted"/>
<accession>A0A0M9A396</accession>
<organism evidence="1 2">
    <name type="scientific">Melipona quadrifasciata</name>
    <dbReference type="NCBI Taxonomy" id="166423"/>
    <lineage>
        <taxon>Eukaryota</taxon>
        <taxon>Metazoa</taxon>
        <taxon>Ecdysozoa</taxon>
        <taxon>Arthropoda</taxon>
        <taxon>Hexapoda</taxon>
        <taxon>Insecta</taxon>
        <taxon>Pterygota</taxon>
        <taxon>Neoptera</taxon>
        <taxon>Endopterygota</taxon>
        <taxon>Hymenoptera</taxon>
        <taxon>Apocrita</taxon>
        <taxon>Aculeata</taxon>
        <taxon>Apoidea</taxon>
        <taxon>Anthophila</taxon>
        <taxon>Apidae</taxon>
        <taxon>Melipona</taxon>
    </lineage>
</organism>
<dbReference type="Proteomes" id="UP000053105">
    <property type="component" value="Unassembled WGS sequence"/>
</dbReference>
<dbReference type="EMBL" id="KQ435775">
    <property type="protein sequence ID" value="KOX75043.1"/>
    <property type="molecule type" value="Genomic_DNA"/>
</dbReference>
<protein>
    <submittedName>
        <fullName evidence="1">Uncharacterized protein</fullName>
    </submittedName>
</protein>
<gene>
    <name evidence="1" type="ORF">WN51_12728</name>
</gene>
<reference evidence="1 2" key="1">
    <citation type="submission" date="2015-07" db="EMBL/GenBank/DDBJ databases">
        <title>The genome of Melipona quadrifasciata.</title>
        <authorList>
            <person name="Pan H."/>
            <person name="Kapheim K."/>
        </authorList>
    </citation>
    <scope>NUCLEOTIDE SEQUENCE [LARGE SCALE GENOMIC DNA]</scope>
    <source>
        <strain evidence="1">0111107301</strain>
        <tissue evidence="1">Whole body</tissue>
    </source>
</reference>
<dbReference type="AlphaFoldDB" id="A0A0M9A396"/>
<sequence length="107" mass="12330">MTSSDIPTSSKRKRQMIIITVWSLVMVRNQLPAQDTLEMENQEPQIAHMSAAQPKMPASSINLKGLKSEKNFYSFRDDKAVLAFFGEEDKLKIAKTEEQMLNFEHQR</sequence>
<evidence type="ECO:0000313" key="2">
    <source>
        <dbReference type="Proteomes" id="UP000053105"/>
    </source>
</evidence>